<keyword evidence="4 14" id="KW-1133">Transmembrane helix</keyword>
<evidence type="ECO:0000256" key="3">
    <source>
        <dbReference type="ARBA" id="ARBA00022692"/>
    </source>
</evidence>
<dbReference type="PROSITE" id="PS00236">
    <property type="entry name" value="NEUROTR_ION_CHANNEL"/>
    <property type="match status" value="1"/>
</dbReference>
<dbReference type="SUPFAM" id="SSF63712">
    <property type="entry name" value="Nicotinic receptor ligand binding domain-like"/>
    <property type="match status" value="1"/>
</dbReference>
<dbReference type="NCBIfam" id="TIGR00860">
    <property type="entry name" value="LIC"/>
    <property type="match status" value="1"/>
</dbReference>
<keyword evidence="5" id="KW-0770">Synapse</keyword>
<gene>
    <name evidence="19 20" type="primary">LOC116298971</name>
</gene>
<proteinExistence type="inferred from homology"/>
<dbReference type="CDD" id="cd18997">
    <property type="entry name" value="LGIC_ECD_nAChR"/>
    <property type="match status" value="1"/>
</dbReference>
<feature type="compositionally biased region" description="Polar residues" evidence="15">
    <location>
        <begin position="402"/>
        <end position="416"/>
    </location>
</feature>
<evidence type="ECO:0000256" key="14">
    <source>
        <dbReference type="RuleBase" id="RU000687"/>
    </source>
</evidence>
<protein>
    <submittedName>
        <fullName evidence="19 20">Neuronal acetylcholine receptor subunit alpha-9-like isoform X1</fullName>
    </submittedName>
</protein>
<keyword evidence="2" id="KW-1003">Cell membrane</keyword>
<dbReference type="PANTHER" id="PTHR18945">
    <property type="entry name" value="NEUROTRANSMITTER GATED ION CHANNEL"/>
    <property type="match status" value="1"/>
</dbReference>
<dbReference type="OrthoDB" id="5975154at2759"/>
<dbReference type="KEGG" id="aten:116298971"/>
<keyword evidence="6 14" id="KW-0406">Ion transport</keyword>
<dbReference type="InterPro" id="IPR006201">
    <property type="entry name" value="Neur_channel"/>
</dbReference>
<dbReference type="Pfam" id="PF02931">
    <property type="entry name" value="Neur_chan_LBD"/>
    <property type="match status" value="1"/>
</dbReference>
<dbReference type="FunFam" id="2.70.170.10:FF:000028">
    <property type="entry name" value="AcetylCholine Receptor"/>
    <property type="match status" value="1"/>
</dbReference>
<dbReference type="InterPro" id="IPR036734">
    <property type="entry name" value="Neur_chan_lig-bd_sf"/>
</dbReference>
<dbReference type="Pfam" id="PF02932">
    <property type="entry name" value="Neur_chan_memb"/>
    <property type="match status" value="1"/>
</dbReference>
<sequence>MKLIKRVPTSFWRAYLCFYTGIFVLFYELNPRFVEGSTFEMESKLIEYLLNGNRSSKRVRPVKNGLLPINITMDMTLSNVIDMDEKYQILTCNVWLRQNWTNEIMAWNPDDFDGIKSISLEASDIWLPDTILYNNVFEEFDGRLDNVKTRVRLGYRGDTKWTAPFIFKTLCKINVQNFPFDRQQCKLKFGSWQYDVKELDLLVPENGGHLDSNRIKNGEWDVLNVEVQRNELEYGCCPPVVYPDITFILTLKRRSLFYMFNLIIPNFLIALLAFFSFYIPVECGERISFVMTVLLSMFVFLLLVAESIPPTSEAVPTIGVYFTSSIVLVALALIATGFVLKINYMYIQLPCSTMSPKLRWLLFQKLGPVLGFQDSTRFVVKTKSSSELCPKHQLQRDDRITANHSTNDEPTIYYQNGSKKGSKRKKISCNELPSGSDEEGSVSLVLSEIYPDVEISCSQRKSIGSDVHAIATAVSSHEQDNTKSMECRLAAAIVDRVFMIIFIVVFLFSTFVILFFPYLSSE</sequence>
<dbReference type="InterPro" id="IPR006202">
    <property type="entry name" value="Neur_chan_lig-bd"/>
</dbReference>
<evidence type="ECO:0000256" key="1">
    <source>
        <dbReference type="ARBA" id="ARBA00022448"/>
    </source>
</evidence>
<feature type="domain" description="Neurotransmitter-gated ion-channel ligand-binding" evidence="16">
    <location>
        <begin position="42"/>
        <end position="254"/>
    </location>
</feature>
<feature type="region of interest" description="Disordered" evidence="15">
    <location>
        <begin position="398"/>
        <end position="439"/>
    </location>
</feature>
<evidence type="ECO:0000256" key="8">
    <source>
        <dbReference type="ARBA" id="ARBA00023157"/>
    </source>
</evidence>
<dbReference type="Gene3D" id="2.70.170.10">
    <property type="entry name" value="Neurotransmitter-gated ion-channel ligand-binding domain"/>
    <property type="match status" value="1"/>
</dbReference>
<name>A0A6P8I4D8_ACTTE</name>
<evidence type="ECO:0000256" key="6">
    <source>
        <dbReference type="ARBA" id="ARBA00023065"/>
    </source>
</evidence>
<dbReference type="InterPro" id="IPR036719">
    <property type="entry name" value="Neuro-gated_channel_TM_sf"/>
</dbReference>
<evidence type="ECO:0000256" key="11">
    <source>
        <dbReference type="ARBA" id="ARBA00023286"/>
    </source>
</evidence>
<reference evidence="19 20" key="1">
    <citation type="submission" date="2025-04" db="UniProtKB">
        <authorList>
            <consortium name="RefSeq"/>
        </authorList>
    </citation>
    <scope>IDENTIFICATION</scope>
    <source>
        <tissue evidence="19 20">Tentacle</tissue>
    </source>
</reference>
<evidence type="ECO:0000259" key="16">
    <source>
        <dbReference type="Pfam" id="PF02931"/>
    </source>
</evidence>
<keyword evidence="7 14" id="KW-0472">Membrane</keyword>
<feature type="domain" description="Neurotransmitter-gated ion-channel transmembrane" evidence="17">
    <location>
        <begin position="262"/>
        <end position="513"/>
    </location>
</feature>
<dbReference type="Gene3D" id="1.20.58.390">
    <property type="entry name" value="Neurotransmitter-gated ion-channel transmembrane domain"/>
    <property type="match status" value="2"/>
</dbReference>
<dbReference type="InterPro" id="IPR002394">
    <property type="entry name" value="Nicotinic_acetylcholine_rcpt"/>
</dbReference>
<keyword evidence="1 14" id="KW-0813">Transport</keyword>
<evidence type="ECO:0000256" key="9">
    <source>
        <dbReference type="ARBA" id="ARBA00023170"/>
    </source>
</evidence>
<evidence type="ECO:0000256" key="13">
    <source>
        <dbReference type="ARBA" id="ARBA00034099"/>
    </source>
</evidence>
<dbReference type="Proteomes" id="UP000515163">
    <property type="component" value="Unplaced"/>
</dbReference>
<evidence type="ECO:0000313" key="20">
    <source>
        <dbReference type="RefSeq" id="XP_031563429.1"/>
    </source>
</evidence>
<dbReference type="CDD" id="cd19051">
    <property type="entry name" value="LGIC_TM_cation"/>
    <property type="match status" value="1"/>
</dbReference>
<dbReference type="GO" id="GO:0022848">
    <property type="term" value="F:acetylcholine-gated monoatomic cation-selective channel activity"/>
    <property type="evidence" value="ECO:0007669"/>
    <property type="project" value="InterPro"/>
</dbReference>
<keyword evidence="8" id="KW-1015">Disulfide bond</keyword>
<keyword evidence="9" id="KW-0675">Receptor</keyword>
<feature type="transmembrane region" description="Helical" evidence="14">
    <location>
        <begin position="497"/>
        <end position="519"/>
    </location>
</feature>
<feature type="transmembrane region" description="Helical" evidence="14">
    <location>
        <begin position="12"/>
        <end position="29"/>
    </location>
</feature>
<keyword evidence="10" id="KW-0325">Glycoprotein</keyword>
<dbReference type="GeneID" id="116298971"/>
<dbReference type="InterPro" id="IPR006029">
    <property type="entry name" value="Neurotrans-gated_channel_TM"/>
</dbReference>
<dbReference type="AlphaFoldDB" id="A0A6P8I4D8"/>
<keyword evidence="12 14" id="KW-0407">Ion channel</keyword>
<comment type="subcellular location">
    <subcellularLocation>
        <location evidence="13">Synaptic cell membrane</location>
        <topology evidence="13">Multi-pass membrane protein</topology>
    </subcellularLocation>
</comment>
<evidence type="ECO:0000256" key="5">
    <source>
        <dbReference type="ARBA" id="ARBA00023018"/>
    </source>
</evidence>
<comment type="similarity">
    <text evidence="14">Belongs to the ligand-gated ion channel (TC 1.A.9) family.</text>
</comment>
<dbReference type="GO" id="GO:0045211">
    <property type="term" value="C:postsynaptic membrane"/>
    <property type="evidence" value="ECO:0007669"/>
    <property type="project" value="InterPro"/>
</dbReference>
<evidence type="ECO:0000313" key="18">
    <source>
        <dbReference type="Proteomes" id="UP000515163"/>
    </source>
</evidence>
<dbReference type="InterPro" id="IPR038050">
    <property type="entry name" value="Neuro_actylchol_rec"/>
</dbReference>
<feature type="transmembrane region" description="Helical" evidence="14">
    <location>
        <begin position="320"/>
        <end position="340"/>
    </location>
</feature>
<evidence type="ECO:0000256" key="2">
    <source>
        <dbReference type="ARBA" id="ARBA00022475"/>
    </source>
</evidence>
<dbReference type="InterPro" id="IPR018000">
    <property type="entry name" value="Neurotransmitter_ion_chnl_CS"/>
</dbReference>
<evidence type="ECO:0000313" key="19">
    <source>
        <dbReference type="RefSeq" id="XP_031563428.1"/>
    </source>
</evidence>
<evidence type="ECO:0000256" key="4">
    <source>
        <dbReference type="ARBA" id="ARBA00022989"/>
    </source>
</evidence>
<keyword evidence="18" id="KW-1185">Reference proteome</keyword>
<feature type="transmembrane region" description="Helical" evidence="14">
    <location>
        <begin position="287"/>
        <end position="308"/>
    </location>
</feature>
<dbReference type="RefSeq" id="XP_031563428.1">
    <property type="nucleotide sequence ID" value="XM_031707568.1"/>
</dbReference>
<dbReference type="RefSeq" id="XP_031563429.1">
    <property type="nucleotide sequence ID" value="XM_031707569.1"/>
</dbReference>
<keyword evidence="3 14" id="KW-0812">Transmembrane</keyword>
<dbReference type="GO" id="GO:0004888">
    <property type="term" value="F:transmembrane signaling receptor activity"/>
    <property type="evidence" value="ECO:0007669"/>
    <property type="project" value="InterPro"/>
</dbReference>
<accession>A0A6P8I4D8</accession>
<feature type="transmembrane region" description="Helical" evidence="14">
    <location>
        <begin position="256"/>
        <end position="275"/>
    </location>
</feature>
<evidence type="ECO:0000256" key="15">
    <source>
        <dbReference type="SAM" id="MobiDB-lite"/>
    </source>
</evidence>
<evidence type="ECO:0000256" key="7">
    <source>
        <dbReference type="ARBA" id="ARBA00023136"/>
    </source>
</evidence>
<dbReference type="FunFam" id="1.20.58.390:FF:000131">
    <property type="entry name" value="Predicted protein"/>
    <property type="match status" value="1"/>
</dbReference>
<dbReference type="SUPFAM" id="SSF90112">
    <property type="entry name" value="Neurotransmitter-gated ion-channel transmembrane pore"/>
    <property type="match status" value="1"/>
</dbReference>
<dbReference type="PRINTS" id="PR00254">
    <property type="entry name" value="NICOTINICR"/>
</dbReference>
<organism evidence="18 20">
    <name type="scientific">Actinia tenebrosa</name>
    <name type="common">Australian red waratah sea anemone</name>
    <dbReference type="NCBI Taxonomy" id="6105"/>
    <lineage>
        <taxon>Eukaryota</taxon>
        <taxon>Metazoa</taxon>
        <taxon>Cnidaria</taxon>
        <taxon>Anthozoa</taxon>
        <taxon>Hexacorallia</taxon>
        <taxon>Actiniaria</taxon>
        <taxon>Actiniidae</taxon>
        <taxon>Actinia</taxon>
    </lineage>
</organism>
<keyword evidence="11" id="KW-1071">Ligand-gated ion channel</keyword>
<evidence type="ECO:0000256" key="12">
    <source>
        <dbReference type="ARBA" id="ARBA00023303"/>
    </source>
</evidence>
<evidence type="ECO:0000259" key="17">
    <source>
        <dbReference type="Pfam" id="PF02932"/>
    </source>
</evidence>
<evidence type="ECO:0000256" key="10">
    <source>
        <dbReference type="ARBA" id="ARBA00023180"/>
    </source>
</evidence>
<dbReference type="PRINTS" id="PR00252">
    <property type="entry name" value="NRIONCHANNEL"/>
</dbReference>